<dbReference type="Proteomes" id="UP001367508">
    <property type="component" value="Unassembled WGS sequence"/>
</dbReference>
<gene>
    <name evidence="1" type="ORF">VNO77_07536</name>
</gene>
<reference evidence="1 2" key="1">
    <citation type="submission" date="2024-01" db="EMBL/GenBank/DDBJ databases">
        <title>The genomes of 5 underutilized Papilionoideae crops provide insights into root nodulation and disease resistanc.</title>
        <authorList>
            <person name="Jiang F."/>
        </authorList>
    </citation>
    <scope>NUCLEOTIDE SEQUENCE [LARGE SCALE GENOMIC DNA]</scope>
    <source>
        <strain evidence="1">LVBAO_FW01</strain>
        <tissue evidence="1">Leaves</tissue>
    </source>
</reference>
<keyword evidence="2" id="KW-1185">Reference proteome</keyword>
<protein>
    <submittedName>
        <fullName evidence="1">Uncharacterized protein</fullName>
    </submittedName>
</protein>
<sequence length="85" mass="9488">MFTLANSLVTHENLLNLHRSNQVWIGVWIARSVGLNVWYLYKLSDVYAIMDLALPNSCGSVDQKESEICSGVALKLSKSSLPFKC</sequence>
<organism evidence="1 2">
    <name type="scientific">Canavalia gladiata</name>
    <name type="common">Sword bean</name>
    <name type="synonym">Dolichos gladiatus</name>
    <dbReference type="NCBI Taxonomy" id="3824"/>
    <lineage>
        <taxon>Eukaryota</taxon>
        <taxon>Viridiplantae</taxon>
        <taxon>Streptophyta</taxon>
        <taxon>Embryophyta</taxon>
        <taxon>Tracheophyta</taxon>
        <taxon>Spermatophyta</taxon>
        <taxon>Magnoliopsida</taxon>
        <taxon>eudicotyledons</taxon>
        <taxon>Gunneridae</taxon>
        <taxon>Pentapetalae</taxon>
        <taxon>rosids</taxon>
        <taxon>fabids</taxon>
        <taxon>Fabales</taxon>
        <taxon>Fabaceae</taxon>
        <taxon>Papilionoideae</taxon>
        <taxon>50 kb inversion clade</taxon>
        <taxon>NPAAA clade</taxon>
        <taxon>indigoferoid/millettioid clade</taxon>
        <taxon>Phaseoleae</taxon>
        <taxon>Canavalia</taxon>
    </lineage>
</organism>
<evidence type="ECO:0000313" key="2">
    <source>
        <dbReference type="Proteomes" id="UP001367508"/>
    </source>
</evidence>
<evidence type="ECO:0000313" key="1">
    <source>
        <dbReference type="EMBL" id="KAK7349817.1"/>
    </source>
</evidence>
<comment type="caution">
    <text evidence="1">The sequence shown here is derived from an EMBL/GenBank/DDBJ whole genome shotgun (WGS) entry which is preliminary data.</text>
</comment>
<accession>A0AAN9QVV4</accession>
<proteinExistence type="predicted"/>
<dbReference type="AlphaFoldDB" id="A0AAN9QVV4"/>
<name>A0AAN9QVV4_CANGL</name>
<dbReference type="EMBL" id="JAYMYQ010000002">
    <property type="protein sequence ID" value="KAK7349817.1"/>
    <property type="molecule type" value="Genomic_DNA"/>
</dbReference>